<dbReference type="AlphaFoldDB" id="A0A4Q7NE69"/>
<comment type="caution">
    <text evidence="3">The sequence shown here is derived from an EMBL/GenBank/DDBJ whole genome shotgun (WGS) entry which is preliminary data.</text>
</comment>
<sequence length="107" mass="11589">MLNGKMLILVAALAGGASPAYAAPTVLASADGWTFVNGEWVRQDHAYAMKDGRLVHTDTLPHASKETRPATPRAQSVPSARSDRFIASDGWVFENGEWSLPPRVWGK</sequence>
<reference evidence="3 4" key="1">
    <citation type="submission" date="2019-02" db="EMBL/GenBank/DDBJ databases">
        <title>Genomic Encyclopedia of Type Strains, Phase IV (KMG-IV): sequencing the most valuable type-strain genomes for metagenomic binning, comparative biology and taxonomic classification.</title>
        <authorList>
            <person name="Goeker M."/>
        </authorList>
    </citation>
    <scope>NUCLEOTIDE SEQUENCE [LARGE SCALE GENOMIC DNA]</scope>
    <source>
        <strain evidence="3 4">K24</strain>
    </source>
</reference>
<evidence type="ECO:0000256" key="1">
    <source>
        <dbReference type="SAM" id="MobiDB-lite"/>
    </source>
</evidence>
<dbReference type="OrthoDB" id="9180295at2"/>
<keyword evidence="4" id="KW-1185">Reference proteome</keyword>
<proteinExistence type="predicted"/>
<evidence type="ECO:0000313" key="3">
    <source>
        <dbReference type="EMBL" id="RZS81408.1"/>
    </source>
</evidence>
<gene>
    <name evidence="3" type="ORF">EV675_4031</name>
</gene>
<organism evidence="3 4">
    <name type="scientific">Pigmentiphaga kullae</name>
    <dbReference type="NCBI Taxonomy" id="151784"/>
    <lineage>
        <taxon>Bacteria</taxon>
        <taxon>Pseudomonadati</taxon>
        <taxon>Pseudomonadota</taxon>
        <taxon>Betaproteobacteria</taxon>
        <taxon>Burkholderiales</taxon>
        <taxon>Alcaligenaceae</taxon>
        <taxon>Pigmentiphaga</taxon>
    </lineage>
</organism>
<evidence type="ECO:0000256" key="2">
    <source>
        <dbReference type="SAM" id="SignalP"/>
    </source>
</evidence>
<feature type="region of interest" description="Disordered" evidence="1">
    <location>
        <begin position="59"/>
        <end position="79"/>
    </location>
</feature>
<dbReference type="EMBL" id="SGXC01000002">
    <property type="protein sequence ID" value="RZS81408.1"/>
    <property type="molecule type" value="Genomic_DNA"/>
</dbReference>
<name>A0A4Q7NE69_9BURK</name>
<evidence type="ECO:0008006" key="5">
    <source>
        <dbReference type="Google" id="ProtNLM"/>
    </source>
</evidence>
<keyword evidence="2" id="KW-0732">Signal</keyword>
<accession>A0A4Q7NE69</accession>
<evidence type="ECO:0000313" key="4">
    <source>
        <dbReference type="Proteomes" id="UP000292445"/>
    </source>
</evidence>
<dbReference type="RefSeq" id="WP_130359184.1">
    <property type="nucleotide sequence ID" value="NZ_SGXC01000002.1"/>
</dbReference>
<feature type="chain" id="PRO_5020248300" description="Lipoprotein" evidence="2">
    <location>
        <begin position="23"/>
        <end position="107"/>
    </location>
</feature>
<dbReference type="Proteomes" id="UP000292445">
    <property type="component" value="Unassembled WGS sequence"/>
</dbReference>
<feature type="signal peptide" evidence="2">
    <location>
        <begin position="1"/>
        <end position="22"/>
    </location>
</feature>
<protein>
    <recommendedName>
        <fullName evidence="5">Lipoprotein</fullName>
    </recommendedName>
</protein>